<organism evidence="1 2">
    <name type="scientific">Lentithecium fluviatile CBS 122367</name>
    <dbReference type="NCBI Taxonomy" id="1168545"/>
    <lineage>
        <taxon>Eukaryota</taxon>
        <taxon>Fungi</taxon>
        <taxon>Dikarya</taxon>
        <taxon>Ascomycota</taxon>
        <taxon>Pezizomycotina</taxon>
        <taxon>Dothideomycetes</taxon>
        <taxon>Pleosporomycetidae</taxon>
        <taxon>Pleosporales</taxon>
        <taxon>Massarineae</taxon>
        <taxon>Lentitheciaceae</taxon>
        <taxon>Lentithecium</taxon>
    </lineage>
</organism>
<dbReference type="Proteomes" id="UP000799291">
    <property type="component" value="Unassembled WGS sequence"/>
</dbReference>
<dbReference type="AlphaFoldDB" id="A0A6G1J840"/>
<dbReference type="PANTHER" id="PTHR47256:SF1">
    <property type="entry name" value="ZN(II)2CYS6 TRANSCRIPTION FACTOR (EUROFUNG)"/>
    <property type="match status" value="1"/>
</dbReference>
<protein>
    <recommendedName>
        <fullName evidence="3">Transcription factor domain-containing protein</fullName>
    </recommendedName>
</protein>
<accession>A0A6G1J840</accession>
<proteinExistence type="predicted"/>
<sequence length="450" mass="51583">MRIRSGADVESILRHIRAGILLLRLHVAPETRYRFEFPFRSEMPRALQTNGNPYLRSMMYEVGLSMPNAARSGSAPPSPSDRHLFSPQYLKPYLAATLVEPRLDAVQPSQWTEVSKDNELMRALLRTYLLNEYQWLPCFQKDDFLDDMVSGSRQYCSPLLVNTVLAFACLGAKKSLPTLQAAILINVLFNMHVMDKIARPYVEQAVAIAHELDLFGSEGWSRDGKGRNSREFTRWCLYFWTRYSEFFIKYPLDDTPYRVNYGDFFKAKCELTMIINHLVGFLFNKEGIKDPRTPERLIKQLPTWYAALPVSMQPRNIVFPSQLKAQVCFETIMRLYYLRYGYGGADSYFTYDLVILSFIAQANLKALPPSSLPPTSPSSTSTLDLDSIRSTLILAAKGLHLQGSSYQLPLTIFHLVQSMRPEDAELMHRYANVKVESKKEVEGRAEHKRS</sequence>
<name>A0A6G1J840_9PLEO</name>
<dbReference type="InterPro" id="IPR053187">
    <property type="entry name" value="Notoamide_regulator"/>
</dbReference>
<reference evidence="1" key="1">
    <citation type="journal article" date="2020" name="Stud. Mycol.">
        <title>101 Dothideomycetes genomes: a test case for predicting lifestyles and emergence of pathogens.</title>
        <authorList>
            <person name="Haridas S."/>
            <person name="Albert R."/>
            <person name="Binder M."/>
            <person name="Bloem J."/>
            <person name="Labutti K."/>
            <person name="Salamov A."/>
            <person name="Andreopoulos B."/>
            <person name="Baker S."/>
            <person name="Barry K."/>
            <person name="Bills G."/>
            <person name="Bluhm B."/>
            <person name="Cannon C."/>
            <person name="Castanera R."/>
            <person name="Culley D."/>
            <person name="Daum C."/>
            <person name="Ezra D."/>
            <person name="Gonzalez J."/>
            <person name="Henrissat B."/>
            <person name="Kuo A."/>
            <person name="Liang C."/>
            <person name="Lipzen A."/>
            <person name="Lutzoni F."/>
            <person name="Magnuson J."/>
            <person name="Mondo S."/>
            <person name="Nolan M."/>
            <person name="Ohm R."/>
            <person name="Pangilinan J."/>
            <person name="Park H.-J."/>
            <person name="Ramirez L."/>
            <person name="Alfaro M."/>
            <person name="Sun H."/>
            <person name="Tritt A."/>
            <person name="Yoshinaga Y."/>
            <person name="Zwiers L.-H."/>
            <person name="Turgeon B."/>
            <person name="Goodwin S."/>
            <person name="Spatafora J."/>
            <person name="Crous P."/>
            <person name="Grigoriev I."/>
        </authorList>
    </citation>
    <scope>NUCLEOTIDE SEQUENCE</scope>
    <source>
        <strain evidence="1">CBS 122367</strain>
    </source>
</reference>
<dbReference type="PANTHER" id="PTHR47256">
    <property type="entry name" value="ZN(II)2CYS6 TRANSCRIPTION FACTOR (EUROFUNG)-RELATED"/>
    <property type="match status" value="1"/>
</dbReference>
<dbReference type="CDD" id="cd12148">
    <property type="entry name" value="fungal_TF_MHR"/>
    <property type="match status" value="1"/>
</dbReference>
<dbReference type="OrthoDB" id="426882at2759"/>
<gene>
    <name evidence="1" type="ORF">K458DRAFT_476818</name>
</gene>
<evidence type="ECO:0008006" key="3">
    <source>
        <dbReference type="Google" id="ProtNLM"/>
    </source>
</evidence>
<evidence type="ECO:0000313" key="1">
    <source>
        <dbReference type="EMBL" id="KAF2686289.1"/>
    </source>
</evidence>
<keyword evidence="2" id="KW-1185">Reference proteome</keyword>
<evidence type="ECO:0000313" key="2">
    <source>
        <dbReference type="Proteomes" id="UP000799291"/>
    </source>
</evidence>
<dbReference type="EMBL" id="MU005577">
    <property type="protein sequence ID" value="KAF2686289.1"/>
    <property type="molecule type" value="Genomic_DNA"/>
</dbReference>